<dbReference type="SUPFAM" id="SSF54665">
    <property type="entry name" value="CO dehydrogenase molybdoprotein N-domain-like"/>
    <property type="match status" value="1"/>
</dbReference>
<protein>
    <submittedName>
        <fullName evidence="4">Carbon monoxide dehydrogenase large chain</fullName>
    </submittedName>
</protein>
<dbReference type="Gene3D" id="3.30.365.10">
    <property type="entry name" value="Aldehyde oxidase/xanthine dehydrogenase, molybdopterin binding domain"/>
    <property type="match status" value="4"/>
</dbReference>
<accession>A0ABQ4SN95</accession>
<dbReference type="EMBL" id="BPQQ01000071">
    <property type="protein sequence ID" value="GJE03290.1"/>
    <property type="molecule type" value="Genomic_DNA"/>
</dbReference>
<dbReference type="InterPro" id="IPR046867">
    <property type="entry name" value="AldOxase/xan_DH_MoCoBD2"/>
</dbReference>
<feature type="domain" description="Aldehyde oxidase/xanthine dehydrogenase a/b hammerhead" evidence="3">
    <location>
        <begin position="22"/>
        <end position="140"/>
    </location>
</feature>
<proteinExistence type="predicted"/>
<comment type="caution">
    <text evidence="4">The sequence shown here is derived from an EMBL/GenBank/DDBJ whole genome shotgun (WGS) entry which is preliminary data.</text>
</comment>
<reference evidence="4" key="2">
    <citation type="submission" date="2021-08" db="EMBL/GenBank/DDBJ databases">
        <authorList>
            <person name="Tani A."/>
            <person name="Ola A."/>
            <person name="Ogura Y."/>
            <person name="Katsura K."/>
            <person name="Hayashi T."/>
        </authorList>
    </citation>
    <scope>NUCLEOTIDE SEQUENCE</scope>
    <source>
        <strain evidence="4">DSM 17168</strain>
    </source>
</reference>
<evidence type="ECO:0000256" key="1">
    <source>
        <dbReference type="ARBA" id="ARBA00022505"/>
    </source>
</evidence>
<name>A0ABQ4SN95_9HYPH</name>
<evidence type="ECO:0000259" key="3">
    <source>
        <dbReference type="SMART" id="SM01008"/>
    </source>
</evidence>
<reference evidence="4" key="1">
    <citation type="journal article" date="2021" name="Front. Microbiol.">
        <title>Comprehensive Comparative Genomics and Phenotyping of Methylobacterium Species.</title>
        <authorList>
            <person name="Alessa O."/>
            <person name="Ogura Y."/>
            <person name="Fujitani Y."/>
            <person name="Takami H."/>
            <person name="Hayashi T."/>
            <person name="Sahin N."/>
            <person name="Tani A."/>
        </authorList>
    </citation>
    <scope>NUCLEOTIDE SEQUENCE</scope>
    <source>
        <strain evidence="4">DSM 17168</strain>
    </source>
</reference>
<gene>
    <name evidence="4" type="primary">cutL_3</name>
    <name evidence="4" type="ORF">GMJLKIPL_5243</name>
</gene>
<dbReference type="Pfam" id="PF02738">
    <property type="entry name" value="MoCoBD_1"/>
    <property type="match status" value="1"/>
</dbReference>
<dbReference type="RefSeq" id="WP_238240685.1">
    <property type="nucleotide sequence ID" value="NZ_BPQQ01000071.1"/>
</dbReference>
<dbReference type="Gene3D" id="3.90.1170.50">
    <property type="entry name" value="Aldehyde oxidase/xanthine dehydrogenase, a/b hammerhead"/>
    <property type="match status" value="1"/>
</dbReference>
<dbReference type="PANTHER" id="PTHR11908:SF132">
    <property type="entry name" value="ALDEHYDE OXIDASE 1-RELATED"/>
    <property type="match status" value="1"/>
</dbReference>
<dbReference type="InterPro" id="IPR037165">
    <property type="entry name" value="AldOxase/xan_DH_Mopterin-bd_sf"/>
</dbReference>
<keyword evidence="2" id="KW-0560">Oxidoreductase</keyword>
<dbReference type="InterPro" id="IPR016208">
    <property type="entry name" value="Ald_Oxase/xanthine_DH-like"/>
</dbReference>
<keyword evidence="5" id="KW-1185">Reference proteome</keyword>
<evidence type="ECO:0000313" key="4">
    <source>
        <dbReference type="EMBL" id="GJE03290.1"/>
    </source>
</evidence>
<sequence length="770" mass="81146">MTITKFGIGQPLRRVEDARLLTGAGRYGDDHVPEACLHAALLRSPHAHARFRITDLDTARAMPGVHLVLTAADVAHLGAIKCQAPVPNDDGSQNHLAHIPVLARDTAKHVGDAIAFVVAETLAQARDAVEAIGIAYEVLPAVVGIRKALASGAASVWDEAADNVAFDASLGDRAATDAAFGTAARVVRIELENQRVVTNYMETRSVVAESDGATGGLTLTIPSQGVHGLRDTLAGVLGVAKESLRVITGDVGGGFGTKTFTYREYPLAAEAARLLGRPVKWVSDRGEHFLADSQGRDNLSVGEVALDGEGRFLAMRFDVVGDLGAYLSQFGPYIPYLGATMLTGVYRTPALHVRVRGVYTNTVPVDAYRGAGRPEAAYLVERLVDRAARETGLGQAEIRLRNFIPPDAMPYTTPIGDRTYDTGDFAAHLGRALEASDWAGFEVRREDSHRAGRLRGIGLATYIECTAWGEGEDVRITLDKDGGVTVYVGTQSNGQGHATAYAQFAAEQFDLPLERIRVVQGDTAQVATGAGTGGSRSIPVGGISVDAASKDLARKIKELASEEFEAGIGDIEIAQGAVRIAGTDRTLDFAALAALPRATAAMLTGRGDFVPPSATYPNGTHVAEVELDPDTGTTRILRYTVCDDFGLTVNPLLLAGQVHGGVAQGIGQALHERTVYDTAGQLLTASFMDYGLPRAEDVPSFHFETKNVPSTTNPLGIKGAGEAGSIGSCPAVMNAVVDALDRGAGIRDIDMPATPASIFAALRATRRAAA</sequence>
<dbReference type="InterPro" id="IPR000674">
    <property type="entry name" value="Ald_Oxase/Xan_DH_a/b"/>
</dbReference>
<keyword evidence="1" id="KW-0500">Molybdenum</keyword>
<dbReference type="InterPro" id="IPR036856">
    <property type="entry name" value="Ald_Oxase/Xan_DH_a/b_sf"/>
</dbReference>
<evidence type="ECO:0000256" key="2">
    <source>
        <dbReference type="ARBA" id="ARBA00023002"/>
    </source>
</evidence>
<dbReference type="SMART" id="SM01008">
    <property type="entry name" value="Ald_Xan_dh_C"/>
    <property type="match status" value="1"/>
</dbReference>
<dbReference type="SUPFAM" id="SSF56003">
    <property type="entry name" value="Molybdenum cofactor-binding domain"/>
    <property type="match status" value="1"/>
</dbReference>
<dbReference type="Proteomes" id="UP001055153">
    <property type="component" value="Unassembled WGS sequence"/>
</dbReference>
<dbReference type="PANTHER" id="PTHR11908">
    <property type="entry name" value="XANTHINE DEHYDROGENASE"/>
    <property type="match status" value="1"/>
</dbReference>
<organism evidence="4 5">
    <name type="scientific">Methylobacterium isbiliense</name>
    <dbReference type="NCBI Taxonomy" id="315478"/>
    <lineage>
        <taxon>Bacteria</taxon>
        <taxon>Pseudomonadati</taxon>
        <taxon>Pseudomonadota</taxon>
        <taxon>Alphaproteobacteria</taxon>
        <taxon>Hyphomicrobiales</taxon>
        <taxon>Methylobacteriaceae</taxon>
        <taxon>Methylobacterium</taxon>
    </lineage>
</organism>
<evidence type="ECO:0000313" key="5">
    <source>
        <dbReference type="Proteomes" id="UP001055153"/>
    </source>
</evidence>
<dbReference type="Pfam" id="PF01315">
    <property type="entry name" value="Ald_Xan_dh_C"/>
    <property type="match status" value="1"/>
</dbReference>
<dbReference type="InterPro" id="IPR008274">
    <property type="entry name" value="AldOxase/xan_DH_MoCoBD1"/>
</dbReference>
<dbReference type="Pfam" id="PF20256">
    <property type="entry name" value="MoCoBD_2"/>
    <property type="match status" value="1"/>
</dbReference>